<sequence length="262" mass="28462">MRRWQSRFTGSVRVCAISFFAALAFVSVSSDGEGLPAMRAALLLGGICLLSAFAAPVFGILALRESGRARESQRVELAAAQRHGHDEGRQLTALLLAGGTLEPLTVWGAVLDANEHAYLDLQANYARFYGRKATYRHVSGVFFGHPGLVAAGVAMTALSNAVRRSQARADAMQCWRDQCTTRVIATDRRLICLVSGQWRSFSYYAVTAFHPEPISRSAVFEFSGAAPLALFGPSLPSLISYTTYRIHGLDGLRDHPSLASLR</sequence>
<accession>A0ABN1QSQ0</accession>
<keyword evidence="1" id="KW-0812">Transmembrane</keyword>
<name>A0ABN1QSQ0_9ACTN</name>
<proteinExistence type="predicted"/>
<dbReference type="Proteomes" id="UP001500665">
    <property type="component" value="Unassembled WGS sequence"/>
</dbReference>
<evidence type="ECO:0000313" key="2">
    <source>
        <dbReference type="EMBL" id="GAA0946977.1"/>
    </source>
</evidence>
<reference evidence="2 3" key="1">
    <citation type="journal article" date="2019" name="Int. J. Syst. Evol. Microbiol.">
        <title>The Global Catalogue of Microorganisms (GCM) 10K type strain sequencing project: providing services to taxonomists for standard genome sequencing and annotation.</title>
        <authorList>
            <consortium name="The Broad Institute Genomics Platform"/>
            <consortium name="The Broad Institute Genome Sequencing Center for Infectious Disease"/>
            <person name="Wu L."/>
            <person name="Ma J."/>
        </authorList>
    </citation>
    <scope>NUCLEOTIDE SEQUENCE [LARGE SCALE GENOMIC DNA]</scope>
    <source>
        <strain evidence="2 3">JCM 10696</strain>
    </source>
</reference>
<protein>
    <submittedName>
        <fullName evidence="2">Uncharacterized protein</fullName>
    </submittedName>
</protein>
<dbReference type="EMBL" id="BAAAHH010000006">
    <property type="protein sequence ID" value="GAA0946977.1"/>
    <property type="molecule type" value="Genomic_DNA"/>
</dbReference>
<evidence type="ECO:0000256" key="1">
    <source>
        <dbReference type="SAM" id="Phobius"/>
    </source>
</evidence>
<dbReference type="RefSeq" id="WP_344239522.1">
    <property type="nucleotide sequence ID" value="NZ_BAAAHH010000006.1"/>
</dbReference>
<keyword evidence="1" id="KW-0472">Membrane</keyword>
<gene>
    <name evidence="2" type="ORF">GCM10009550_22080</name>
</gene>
<keyword evidence="1" id="KW-1133">Transmembrane helix</keyword>
<organism evidence="2 3">
    <name type="scientific">Actinocorallia libanotica</name>
    <dbReference type="NCBI Taxonomy" id="46162"/>
    <lineage>
        <taxon>Bacteria</taxon>
        <taxon>Bacillati</taxon>
        <taxon>Actinomycetota</taxon>
        <taxon>Actinomycetes</taxon>
        <taxon>Streptosporangiales</taxon>
        <taxon>Thermomonosporaceae</taxon>
        <taxon>Actinocorallia</taxon>
    </lineage>
</organism>
<evidence type="ECO:0000313" key="3">
    <source>
        <dbReference type="Proteomes" id="UP001500665"/>
    </source>
</evidence>
<keyword evidence="3" id="KW-1185">Reference proteome</keyword>
<comment type="caution">
    <text evidence="2">The sequence shown here is derived from an EMBL/GenBank/DDBJ whole genome shotgun (WGS) entry which is preliminary data.</text>
</comment>
<feature type="transmembrane region" description="Helical" evidence="1">
    <location>
        <begin position="40"/>
        <end position="63"/>
    </location>
</feature>